<accession>A0A6G7XEF2</accession>
<organism evidence="1 2">
    <name type="scientific">Leucobacter viscericola</name>
    <dbReference type="NCBI Taxonomy" id="2714935"/>
    <lineage>
        <taxon>Bacteria</taxon>
        <taxon>Bacillati</taxon>
        <taxon>Actinomycetota</taxon>
        <taxon>Actinomycetes</taxon>
        <taxon>Micrococcales</taxon>
        <taxon>Microbacteriaceae</taxon>
        <taxon>Leucobacter</taxon>
    </lineage>
</organism>
<dbReference type="Proteomes" id="UP000502677">
    <property type="component" value="Chromosome"/>
</dbReference>
<evidence type="ECO:0008006" key="3">
    <source>
        <dbReference type="Google" id="ProtNLM"/>
    </source>
</evidence>
<keyword evidence="2" id="KW-1185">Reference proteome</keyword>
<reference evidence="1 2" key="1">
    <citation type="submission" date="2020-03" db="EMBL/GenBank/DDBJ databases">
        <title>Leucobacter sp. nov., isolated from beetles.</title>
        <authorList>
            <person name="Hyun D.-W."/>
            <person name="Bae J.-W."/>
        </authorList>
    </citation>
    <scope>NUCLEOTIDE SEQUENCE [LARGE SCALE GENOMIC DNA]</scope>
    <source>
        <strain evidence="1 2">HDW9C</strain>
    </source>
</reference>
<dbReference type="InterPro" id="IPR021770">
    <property type="entry name" value="DUF3335"/>
</dbReference>
<evidence type="ECO:0000313" key="2">
    <source>
        <dbReference type="Proteomes" id="UP000502677"/>
    </source>
</evidence>
<sequence>MSKSFTVETLLHHEAALPADLAAKISPERRALWEVERQLWTPRAYISASGSVRGAVLTVGRPHTAYRKIVDVVVVDDSNPGDPVAALAVWATLVDAARDDVPDVDASHPVPLVVHFEEHLQIAPLSQRYRDQLEVLGFSPAPRPVPSIPSTRDGDSSEVAAWTWWRDERPTRLAPYYGQTTEVTCGAVASLMALELLGAKGFDPHSLTENRAAEITFWRKATNLPACEPIALAVEIAKSGGSLLSGLPRVILSTDEPVLLEEFASDEAETMLRTDLQRESLRQAQELGIPIERRWIEVEEIAEFVRAGAQVLLLIDLTELIADPTPHWVLASDVVGDNLIVSDPWVHYPNGETWVDTFALPIPLTGVDLVTRWGDPSYRGVVVLP</sequence>
<proteinExistence type="predicted"/>
<dbReference type="EMBL" id="CP049863">
    <property type="protein sequence ID" value="QIK62829.1"/>
    <property type="molecule type" value="Genomic_DNA"/>
</dbReference>
<dbReference type="Pfam" id="PF11814">
    <property type="entry name" value="DUF3335"/>
    <property type="match status" value="1"/>
</dbReference>
<name>A0A6G7XEF2_9MICO</name>
<evidence type="ECO:0000313" key="1">
    <source>
        <dbReference type="EMBL" id="QIK62829.1"/>
    </source>
</evidence>
<protein>
    <recommendedName>
        <fullName evidence="3">Peptidase_C39 like family protein</fullName>
    </recommendedName>
</protein>
<dbReference type="KEGG" id="lvi:G7068_06165"/>
<gene>
    <name evidence="1" type="ORF">G7068_06165</name>
</gene>
<dbReference type="AlphaFoldDB" id="A0A6G7XEF2"/>
<dbReference type="RefSeq" id="WP_166290283.1">
    <property type="nucleotide sequence ID" value="NZ_CP049863.1"/>
</dbReference>